<gene>
    <name evidence="1" type="ORF">RHMOL_Rhmol08G0297800</name>
</gene>
<evidence type="ECO:0000313" key="2">
    <source>
        <dbReference type="Proteomes" id="UP001062846"/>
    </source>
</evidence>
<dbReference type="Proteomes" id="UP001062846">
    <property type="component" value="Chromosome 8"/>
</dbReference>
<name>A0ACC0MTT3_RHOML</name>
<protein>
    <submittedName>
        <fullName evidence="1">Uncharacterized protein</fullName>
    </submittedName>
</protein>
<accession>A0ACC0MTT3</accession>
<proteinExistence type="predicted"/>
<comment type="caution">
    <text evidence="1">The sequence shown here is derived from an EMBL/GenBank/DDBJ whole genome shotgun (WGS) entry which is preliminary data.</text>
</comment>
<sequence length="148" mass="16860">MLLTQFKSLSLSKPSFHVSPPPLSLFRKPSLSPPPPVGLRITNMKTMQGRVICDTNDKTVNVVVVRLAKHPKYHKWVRIKKKYQVHDPDNRFKVGDMVVLQRSRPISKTKHFLALPVPPRNVRKPKEVAPAAEEEEEEIGIPLESQQS</sequence>
<reference evidence="1" key="1">
    <citation type="submission" date="2022-02" db="EMBL/GenBank/DDBJ databases">
        <title>Plant Genome Project.</title>
        <authorList>
            <person name="Zhang R.-G."/>
        </authorList>
    </citation>
    <scope>NUCLEOTIDE SEQUENCE</scope>
    <source>
        <strain evidence="1">AT1</strain>
    </source>
</reference>
<organism evidence="1 2">
    <name type="scientific">Rhododendron molle</name>
    <name type="common">Chinese azalea</name>
    <name type="synonym">Azalea mollis</name>
    <dbReference type="NCBI Taxonomy" id="49168"/>
    <lineage>
        <taxon>Eukaryota</taxon>
        <taxon>Viridiplantae</taxon>
        <taxon>Streptophyta</taxon>
        <taxon>Embryophyta</taxon>
        <taxon>Tracheophyta</taxon>
        <taxon>Spermatophyta</taxon>
        <taxon>Magnoliopsida</taxon>
        <taxon>eudicotyledons</taxon>
        <taxon>Gunneridae</taxon>
        <taxon>Pentapetalae</taxon>
        <taxon>asterids</taxon>
        <taxon>Ericales</taxon>
        <taxon>Ericaceae</taxon>
        <taxon>Ericoideae</taxon>
        <taxon>Rhodoreae</taxon>
        <taxon>Rhododendron</taxon>
    </lineage>
</organism>
<dbReference type="EMBL" id="CM046395">
    <property type="protein sequence ID" value="KAI8544451.1"/>
    <property type="molecule type" value="Genomic_DNA"/>
</dbReference>
<keyword evidence="2" id="KW-1185">Reference proteome</keyword>
<evidence type="ECO:0000313" key="1">
    <source>
        <dbReference type="EMBL" id="KAI8544451.1"/>
    </source>
</evidence>